<organism evidence="1">
    <name type="scientific">gut metagenome</name>
    <dbReference type="NCBI Taxonomy" id="749906"/>
    <lineage>
        <taxon>unclassified sequences</taxon>
        <taxon>metagenomes</taxon>
        <taxon>organismal metagenomes</taxon>
    </lineage>
</organism>
<protein>
    <submittedName>
        <fullName evidence="1">Uncharacterized protein</fullName>
    </submittedName>
</protein>
<dbReference type="AlphaFoldDB" id="J9G5D5"/>
<reference evidence="1" key="1">
    <citation type="journal article" date="2012" name="PLoS ONE">
        <title>Gene sets for utilization of primary and secondary nutrition supplies in the distal gut of endangered iberian lynx.</title>
        <authorList>
            <person name="Alcaide M."/>
            <person name="Messina E."/>
            <person name="Richter M."/>
            <person name="Bargiela R."/>
            <person name="Peplies J."/>
            <person name="Huws S.A."/>
            <person name="Newbold C.J."/>
            <person name="Golyshin P.N."/>
            <person name="Simon M.A."/>
            <person name="Lopez G."/>
            <person name="Yakimov M.M."/>
            <person name="Ferrer M."/>
        </authorList>
    </citation>
    <scope>NUCLEOTIDE SEQUENCE</scope>
</reference>
<proteinExistence type="predicted"/>
<name>J9G5D5_9ZZZZ</name>
<comment type="caution">
    <text evidence="1">The sequence shown here is derived from an EMBL/GenBank/DDBJ whole genome shotgun (WGS) entry which is preliminary data.</text>
</comment>
<gene>
    <name evidence="1" type="ORF">EVA_17163</name>
</gene>
<sequence length="40" mass="4306">MPCAPWLLPAMSWANSAVKLMLEGAVQWSKGSLSSQSVSR</sequence>
<evidence type="ECO:0000313" key="1">
    <source>
        <dbReference type="EMBL" id="EJW94724.1"/>
    </source>
</evidence>
<accession>J9G5D5</accession>
<dbReference type="EMBL" id="AMCI01006210">
    <property type="protein sequence ID" value="EJW94724.1"/>
    <property type="molecule type" value="Genomic_DNA"/>
</dbReference>